<gene>
    <name evidence="2" type="ORF">ANSO36C_50830</name>
</gene>
<dbReference type="InterPro" id="IPR002559">
    <property type="entry name" value="Transposase_11"/>
</dbReference>
<sequence length="195" mass="23579">MKMLPPLYQTNLENHLSESELLFLNLLINVLQDIKEVSLEKIANALPVPILFESRRKKIQRLLSLPVFNIQRIWFPIIENWLTQNFSENQRIYLVIDRTKWQRNNLMMISLVYERRAIPIYWEFLPRMGNSNFEEQSKIFSQVIRLFNKYQTIILGDREFCSVKLANWLREQEVHFCLRLKKNEFIENEDEFGVL</sequence>
<keyword evidence="3" id="KW-1185">Reference proteome</keyword>
<accession>A0ABM7Z7X2</accession>
<proteinExistence type="predicted"/>
<name>A0ABM7Z7X2_NOSCO</name>
<reference evidence="2" key="1">
    <citation type="submission" date="2022-04" db="EMBL/GenBank/DDBJ databases">
        <title>Complete genome sequence of a cyanobacterium, Nostoc sp. SO-36, isolated in Antarctica.</title>
        <authorList>
            <person name="Kanesaki Y."/>
            <person name="Effendi D."/>
            <person name="Sakamoto T."/>
            <person name="Ohtani S."/>
            <person name="Awai K."/>
        </authorList>
    </citation>
    <scope>NUCLEOTIDE SEQUENCE</scope>
    <source>
        <strain evidence="2">SO-36</strain>
    </source>
</reference>
<evidence type="ECO:0000259" key="1">
    <source>
        <dbReference type="Pfam" id="PF01609"/>
    </source>
</evidence>
<dbReference type="Pfam" id="PF01609">
    <property type="entry name" value="DDE_Tnp_1"/>
    <property type="match status" value="1"/>
</dbReference>
<dbReference type="EMBL" id="AP025732">
    <property type="protein sequence ID" value="BDI19281.1"/>
    <property type="molecule type" value="Genomic_DNA"/>
</dbReference>
<dbReference type="InterPro" id="IPR012337">
    <property type="entry name" value="RNaseH-like_sf"/>
</dbReference>
<dbReference type="SUPFAM" id="SSF53098">
    <property type="entry name" value="Ribonuclease H-like"/>
    <property type="match status" value="1"/>
</dbReference>
<organism evidence="2 3">
    <name type="scientific">Nostoc cf. commune SO-36</name>
    <dbReference type="NCBI Taxonomy" id="449208"/>
    <lineage>
        <taxon>Bacteria</taxon>
        <taxon>Bacillati</taxon>
        <taxon>Cyanobacteriota</taxon>
        <taxon>Cyanophyceae</taxon>
        <taxon>Nostocales</taxon>
        <taxon>Nostocaceae</taxon>
        <taxon>Nostoc</taxon>
    </lineage>
</organism>
<evidence type="ECO:0000313" key="2">
    <source>
        <dbReference type="EMBL" id="BDI19281.1"/>
    </source>
</evidence>
<protein>
    <submittedName>
        <fullName evidence="2">Transposase</fullName>
    </submittedName>
</protein>
<feature type="domain" description="Transposase IS4-like" evidence="1">
    <location>
        <begin position="137"/>
        <end position="183"/>
    </location>
</feature>
<dbReference type="Proteomes" id="UP001055453">
    <property type="component" value="Chromosome"/>
</dbReference>
<evidence type="ECO:0000313" key="3">
    <source>
        <dbReference type="Proteomes" id="UP001055453"/>
    </source>
</evidence>